<dbReference type="Proteomes" id="UP000288216">
    <property type="component" value="Unassembled WGS sequence"/>
</dbReference>
<sequence length="121" mass="13250">MIAPRGRRKFDRFQYKTETDSHIANCSLENERNIKRGNVVLLCFGRDGFSPAPCLAVGSCCALTRRSGSATDLCKSDQSTDGEGLKIKEVEAEDAGTYICKATNGFGSINLNYTLIVISKY</sequence>
<organism evidence="2 3">
    <name type="scientific">Scyliorhinus torazame</name>
    <name type="common">Cloudy catshark</name>
    <name type="synonym">Catulus torazame</name>
    <dbReference type="NCBI Taxonomy" id="75743"/>
    <lineage>
        <taxon>Eukaryota</taxon>
        <taxon>Metazoa</taxon>
        <taxon>Chordata</taxon>
        <taxon>Craniata</taxon>
        <taxon>Vertebrata</taxon>
        <taxon>Chondrichthyes</taxon>
        <taxon>Elasmobranchii</taxon>
        <taxon>Galeomorphii</taxon>
        <taxon>Galeoidea</taxon>
        <taxon>Carcharhiniformes</taxon>
        <taxon>Scyliorhinidae</taxon>
        <taxon>Scyliorhinus</taxon>
    </lineage>
</organism>
<name>A0A401NK36_SCYTO</name>
<dbReference type="OrthoDB" id="6244905at2759"/>
<accession>A0A401NK36</accession>
<feature type="domain" description="Immunoglobulin I-set" evidence="1">
    <location>
        <begin position="76"/>
        <end position="117"/>
    </location>
</feature>
<evidence type="ECO:0000259" key="1">
    <source>
        <dbReference type="Pfam" id="PF07679"/>
    </source>
</evidence>
<reference evidence="2 3" key="1">
    <citation type="journal article" date="2018" name="Nat. Ecol. Evol.">
        <title>Shark genomes provide insights into elasmobranch evolution and the origin of vertebrates.</title>
        <authorList>
            <person name="Hara Y"/>
            <person name="Yamaguchi K"/>
            <person name="Onimaru K"/>
            <person name="Kadota M"/>
            <person name="Koyanagi M"/>
            <person name="Keeley SD"/>
            <person name="Tatsumi K"/>
            <person name="Tanaka K"/>
            <person name="Motone F"/>
            <person name="Kageyama Y"/>
            <person name="Nozu R"/>
            <person name="Adachi N"/>
            <person name="Nishimura O"/>
            <person name="Nakagawa R"/>
            <person name="Tanegashima C"/>
            <person name="Kiyatake I"/>
            <person name="Matsumoto R"/>
            <person name="Murakumo K"/>
            <person name="Nishida K"/>
            <person name="Terakita A"/>
            <person name="Kuratani S"/>
            <person name="Sato K"/>
            <person name="Hyodo S Kuraku.S."/>
        </authorList>
    </citation>
    <scope>NUCLEOTIDE SEQUENCE [LARGE SCALE GENOMIC DNA]</scope>
</reference>
<dbReference type="InterPro" id="IPR036179">
    <property type="entry name" value="Ig-like_dom_sf"/>
</dbReference>
<comment type="caution">
    <text evidence="2">The sequence shown here is derived from an EMBL/GenBank/DDBJ whole genome shotgun (WGS) entry which is preliminary data.</text>
</comment>
<dbReference type="AlphaFoldDB" id="A0A401NK36"/>
<dbReference type="EMBL" id="BFAA01006367">
    <property type="protein sequence ID" value="GCB61222.1"/>
    <property type="molecule type" value="Genomic_DNA"/>
</dbReference>
<evidence type="ECO:0000313" key="3">
    <source>
        <dbReference type="Proteomes" id="UP000288216"/>
    </source>
</evidence>
<dbReference type="Pfam" id="PF07679">
    <property type="entry name" value="I-set"/>
    <property type="match status" value="1"/>
</dbReference>
<evidence type="ECO:0000313" key="2">
    <source>
        <dbReference type="EMBL" id="GCB61222.1"/>
    </source>
</evidence>
<keyword evidence="3" id="KW-1185">Reference proteome</keyword>
<dbReference type="SUPFAM" id="SSF48726">
    <property type="entry name" value="Immunoglobulin"/>
    <property type="match status" value="1"/>
</dbReference>
<dbReference type="InterPro" id="IPR013783">
    <property type="entry name" value="Ig-like_fold"/>
</dbReference>
<proteinExistence type="predicted"/>
<dbReference type="Gene3D" id="2.60.40.10">
    <property type="entry name" value="Immunoglobulins"/>
    <property type="match status" value="1"/>
</dbReference>
<gene>
    <name evidence="2" type="ORF">scyTo_0012874</name>
</gene>
<dbReference type="STRING" id="75743.A0A401NK36"/>
<protein>
    <recommendedName>
        <fullName evidence="1">Immunoglobulin I-set domain-containing protein</fullName>
    </recommendedName>
</protein>
<dbReference type="InterPro" id="IPR013098">
    <property type="entry name" value="Ig_I-set"/>
</dbReference>